<evidence type="ECO:0000313" key="2">
    <source>
        <dbReference type="EMBL" id="KAA3487088.1"/>
    </source>
</evidence>
<accession>A0A5B6WZZ4</accession>
<dbReference type="Proteomes" id="UP000325315">
    <property type="component" value="Unassembled WGS sequence"/>
</dbReference>
<sequence length="206" mass="23990">MKSSIKKAPYKALYGWKCRTPLYWTKLNDSKISSIDVIRETKDKVRIIQGCLKATIDRQKSYVDLKRKDIEFQKKGKLIPRFIGSYEIIKRIDGVAYCLALPEELEKIHNIFHVLMLKQYGSDPSHVISPVEIELQPNMSYSEEPIRILAREVKELRNKGIFLCHGVEETTWELEETMRMQNPNLFSGKIFGDENSFSGESKRTKM</sequence>
<gene>
    <name evidence="2" type="ORF">EPI10_030941</name>
</gene>
<organism evidence="2 3">
    <name type="scientific">Gossypium australe</name>
    <dbReference type="NCBI Taxonomy" id="47621"/>
    <lineage>
        <taxon>Eukaryota</taxon>
        <taxon>Viridiplantae</taxon>
        <taxon>Streptophyta</taxon>
        <taxon>Embryophyta</taxon>
        <taxon>Tracheophyta</taxon>
        <taxon>Spermatophyta</taxon>
        <taxon>Magnoliopsida</taxon>
        <taxon>eudicotyledons</taxon>
        <taxon>Gunneridae</taxon>
        <taxon>Pentapetalae</taxon>
        <taxon>rosids</taxon>
        <taxon>malvids</taxon>
        <taxon>Malvales</taxon>
        <taxon>Malvaceae</taxon>
        <taxon>Malvoideae</taxon>
        <taxon>Gossypium</taxon>
    </lineage>
</organism>
<feature type="domain" description="Tf2-1-like SH3-like" evidence="1">
    <location>
        <begin position="63"/>
        <end position="120"/>
    </location>
</feature>
<reference evidence="3" key="1">
    <citation type="journal article" date="2019" name="Plant Biotechnol. J.">
        <title>Genome sequencing of the Australian wild diploid species Gossypium australe highlights disease resistance and delayed gland morphogenesis.</title>
        <authorList>
            <person name="Cai Y."/>
            <person name="Cai X."/>
            <person name="Wang Q."/>
            <person name="Wang P."/>
            <person name="Zhang Y."/>
            <person name="Cai C."/>
            <person name="Xu Y."/>
            <person name="Wang K."/>
            <person name="Zhou Z."/>
            <person name="Wang C."/>
            <person name="Geng S."/>
            <person name="Li B."/>
            <person name="Dong Q."/>
            <person name="Hou Y."/>
            <person name="Wang H."/>
            <person name="Ai P."/>
            <person name="Liu Z."/>
            <person name="Yi F."/>
            <person name="Sun M."/>
            <person name="An G."/>
            <person name="Cheng J."/>
            <person name="Zhang Y."/>
            <person name="Shi Q."/>
            <person name="Xie Y."/>
            <person name="Shi X."/>
            <person name="Chang Y."/>
            <person name="Huang F."/>
            <person name="Chen Y."/>
            <person name="Hong S."/>
            <person name="Mi L."/>
            <person name="Sun Q."/>
            <person name="Zhang L."/>
            <person name="Zhou B."/>
            <person name="Peng R."/>
            <person name="Zhang X."/>
            <person name="Liu F."/>
        </authorList>
    </citation>
    <scope>NUCLEOTIDE SEQUENCE [LARGE SCALE GENOMIC DNA]</scope>
    <source>
        <strain evidence="3">cv. PA1801</strain>
    </source>
</reference>
<dbReference type="PANTHER" id="PTHR46148">
    <property type="entry name" value="CHROMO DOMAIN-CONTAINING PROTEIN"/>
    <property type="match status" value="1"/>
</dbReference>
<keyword evidence="3" id="KW-1185">Reference proteome</keyword>
<comment type="caution">
    <text evidence="2">The sequence shown here is derived from an EMBL/GenBank/DDBJ whole genome shotgun (WGS) entry which is preliminary data.</text>
</comment>
<evidence type="ECO:0000259" key="1">
    <source>
        <dbReference type="Pfam" id="PF24626"/>
    </source>
</evidence>
<dbReference type="EMBL" id="SMMG02000001">
    <property type="protein sequence ID" value="KAA3487088.1"/>
    <property type="molecule type" value="Genomic_DNA"/>
</dbReference>
<dbReference type="OrthoDB" id="998764at2759"/>
<protein>
    <submittedName>
        <fullName evidence="2">DNA/RNA polymerase superfamily protein</fullName>
    </submittedName>
</protein>
<dbReference type="AlphaFoldDB" id="A0A5B6WZZ4"/>
<dbReference type="InterPro" id="IPR056924">
    <property type="entry name" value="SH3_Tf2-1"/>
</dbReference>
<proteinExistence type="predicted"/>
<evidence type="ECO:0000313" key="3">
    <source>
        <dbReference type="Proteomes" id="UP000325315"/>
    </source>
</evidence>
<dbReference type="PANTHER" id="PTHR46148:SF44">
    <property type="entry name" value="GAG-POL POLYPROTEIN"/>
    <property type="match status" value="1"/>
</dbReference>
<name>A0A5B6WZZ4_9ROSI</name>
<dbReference type="Pfam" id="PF24626">
    <property type="entry name" value="SH3_Tf2-1"/>
    <property type="match status" value="1"/>
</dbReference>